<evidence type="ECO:0000313" key="8">
    <source>
        <dbReference type="Proteomes" id="UP000006620"/>
    </source>
</evidence>
<dbReference type="KEGG" id="pms:KNP414_01395"/>
<evidence type="ECO:0000256" key="6">
    <source>
        <dbReference type="SAM" id="SignalP"/>
    </source>
</evidence>
<evidence type="ECO:0000256" key="3">
    <source>
        <dbReference type="ARBA" id="ARBA00023136"/>
    </source>
</evidence>
<dbReference type="PROSITE" id="PS51257">
    <property type="entry name" value="PROKAR_LIPOPROTEIN"/>
    <property type="match status" value="1"/>
</dbReference>
<keyword evidence="1" id="KW-1003">Cell membrane</keyword>
<dbReference type="InterPro" id="IPR050490">
    <property type="entry name" value="Bact_solute-bd_prot1"/>
</dbReference>
<gene>
    <name evidence="7" type="ordered locus">KNP414_01395</name>
</gene>
<organism evidence="7 8">
    <name type="scientific">Paenibacillus mucilaginosus (strain KNP414)</name>
    <dbReference type="NCBI Taxonomy" id="1036673"/>
    <lineage>
        <taxon>Bacteria</taxon>
        <taxon>Bacillati</taxon>
        <taxon>Bacillota</taxon>
        <taxon>Bacilli</taxon>
        <taxon>Bacillales</taxon>
        <taxon>Paenibacillaceae</taxon>
        <taxon>Paenibacillus</taxon>
    </lineage>
</organism>
<dbReference type="PANTHER" id="PTHR43649:SF33">
    <property type="entry name" value="POLYGALACTURONAN_RHAMNOGALACTURONAN-BINDING PROTEIN YTCQ"/>
    <property type="match status" value="1"/>
</dbReference>
<dbReference type="Gene3D" id="3.40.190.10">
    <property type="entry name" value="Periplasmic binding protein-like II"/>
    <property type="match status" value="2"/>
</dbReference>
<dbReference type="HOGENOM" id="CLU_031285_12_3_9"/>
<dbReference type="Proteomes" id="UP000006620">
    <property type="component" value="Chromosome"/>
</dbReference>
<reference evidence="7 8" key="2">
    <citation type="journal article" date="2013" name="Genome Announc.">
        <title>Genome Sequence of Growth-Improving Paenibacillus mucilaginosus Strain KNP414.</title>
        <authorList>
            <person name="Lu J.J."/>
            <person name="Wang J.F."/>
            <person name="Hu X.F."/>
        </authorList>
    </citation>
    <scope>NUCLEOTIDE SEQUENCE [LARGE SCALE GENOMIC DNA]</scope>
    <source>
        <strain evidence="7 8">KNP414</strain>
    </source>
</reference>
<dbReference type="PANTHER" id="PTHR43649">
    <property type="entry name" value="ARABINOSE-BINDING PROTEIN-RELATED"/>
    <property type="match status" value="1"/>
</dbReference>
<dbReference type="SUPFAM" id="SSF53850">
    <property type="entry name" value="Periplasmic binding protein-like II"/>
    <property type="match status" value="1"/>
</dbReference>
<keyword evidence="4" id="KW-0564">Palmitate</keyword>
<dbReference type="InterPro" id="IPR006059">
    <property type="entry name" value="SBP"/>
</dbReference>
<feature type="chain" id="PRO_5038475698" evidence="6">
    <location>
        <begin position="20"/>
        <end position="425"/>
    </location>
</feature>
<evidence type="ECO:0000313" key="7">
    <source>
        <dbReference type="EMBL" id="AEI39959.1"/>
    </source>
</evidence>
<sequence>MWKKSTALLALSALLSACSGGNGGGEAAGGSTDAGSTAAKKVKLSLLSWNNEQEMAPVLEGFKKKYPNVTIDFQHAPPVKDYIAKLQTMLLSGSATDIFIIAAENRNEIIDGGYAIDLTDQPFMDKMLDSNKPMLSKNGRTYAFTQTGWAGGIFYNKELFQKAGIEKPPATWDEFIAVCLKLKSAGIVPLYDNLQDVTMIHNGLYANMTLAKDPDFDKKIFEGTKTFQDGWLEPFNVWKKGLIDNKIITPDMIGLTADQIVNEFAIGSVAMFQGGPWSIATIEQANPNLKYDMMPIPGVNPGDNYYSGAPGVGFAVNSKTKYKEEALAFVEYLSTPEGLQLFEKGTRAFITAKGYESKVHPVMEGAYKDGLLKGKFYLPMVAWPRHQEALRNQFTIAVQDMVVGKMTPEQVAKSLDSKLQEMEKK</sequence>
<evidence type="ECO:0000256" key="4">
    <source>
        <dbReference type="ARBA" id="ARBA00023139"/>
    </source>
</evidence>
<protein>
    <submittedName>
        <fullName evidence="7">Extracellular solute-binding protein, family 1</fullName>
    </submittedName>
</protein>
<keyword evidence="5" id="KW-0449">Lipoprotein</keyword>
<proteinExistence type="predicted"/>
<dbReference type="Pfam" id="PF01547">
    <property type="entry name" value="SBP_bac_1"/>
    <property type="match status" value="1"/>
</dbReference>
<keyword evidence="2 6" id="KW-0732">Signal</keyword>
<name>F8FL40_PAEMK</name>
<accession>F8FL40</accession>
<feature type="signal peptide" evidence="6">
    <location>
        <begin position="1"/>
        <end position="19"/>
    </location>
</feature>
<reference evidence="8" key="1">
    <citation type="submission" date="2011-06" db="EMBL/GenBank/DDBJ databases">
        <title>Complete genome sequence of Paenibacillus mucilaginosus KNP414.</title>
        <authorList>
            <person name="Wang J."/>
            <person name="Hu S."/>
            <person name="Hu X."/>
            <person name="Zhang B."/>
            <person name="Dong D."/>
            <person name="Zhang S."/>
            <person name="Zhao K."/>
            <person name="Wu D."/>
        </authorList>
    </citation>
    <scope>NUCLEOTIDE SEQUENCE [LARGE SCALE GENOMIC DNA]</scope>
    <source>
        <strain evidence="8">KNP414</strain>
    </source>
</reference>
<dbReference type="EMBL" id="CP002869">
    <property type="protein sequence ID" value="AEI39959.1"/>
    <property type="molecule type" value="Genomic_DNA"/>
</dbReference>
<evidence type="ECO:0000256" key="5">
    <source>
        <dbReference type="ARBA" id="ARBA00023288"/>
    </source>
</evidence>
<dbReference type="PATRIC" id="fig|1036673.3.peg.1220"/>
<evidence type="ECO:0000256" key="1">
    <source>
        <dbReference type="ARBA" id="ARBA00022475"/>
    </source>
</evidence>
<dbReference type="AlphaFoldDB" id="F8FL40"/>
<keyword evidence="3" id="KW-0472">Membrane</keyword>
<evidence type="ECO:0000256" key="2">
    <source>
        <dbReference type="ARBA" id="ARBA00022729"/>
    </source>
</evidence>